<dbReference type="SUPFAM" id="SSF53613">
    <property type="entry name" value="Ribokinase-like"/>
    <property type="match status" value="1"/>
</dbReference>
<evidence type="ECO:0000256" key="4">
    <source>
        <dbReference type="ARBA" id="ARBA00009524"/>
    </source>
</evidence>
<evidence type="ECO:0000256" key="13">
    <source>
        <dbReference type="ARBA" id="ARBA00023268"/>
    </source>
</evidence>
<evidence type="ECO:0000256" key="19">
    <source>
        <dbReference type="PIRNR" id="PIRNR017184"/>
    </source>
</evidence>
<feature type="binding site" evidence="18">
    <location>
        <position position="58"/>
    </location>
    <ligand>
        <name>K(+)</name>
        <dbReference type="ChEBI" id="CHEBI:29103"/>
    </ligand>
</feature>
<evidence type="ECO:0000256" key="11">
    <source>
        <dbReference type="ARBA" id="ARBA00023235"/>
    </source>
</evidence>
<dbReference type="EC" id="5.1.99.6" evidence="19"/>
<dbReference type="SUPFAM" id="SSF64153">
    <property type="entry name" value="YjeF N-terminal domain-like"/>
    <property type="match status" value="1"/>
</dbReference>
<keyword evidence="6 17" id="KW-0547">Nucleotide-binding</keyword>
<keyword evidence="5 18" id="KW-0479">Metal-binding</keyword>
<feature type="binding site" evidence="17">
    <location>
        <position position="436"/>
    </location>
    <ligand>
        <name>AMP</name>
        <dbReference type="ChEBI" id="CHEBI:456215"/>
    </ligand>
</feature>
<comment type="caution">
    <text evidence="22">The sequence shown here is derived from an EMBL/GenBank/DDBJ whole genome shotgun (WGS) entry which is preliminary data.</text>
</comment>
<dbReference type="NCBIfam" id="TIGR00197">
    <property type="entry name" value="yjeF_nterm"/>
    <property type="match status" value="1"/>
</dbReference>
<dbReference type="InterPro" id="IPR036652">
    <property type="entry name" value="YjeF_N_dom_sf"/>
</dbReference>
<dbReference type="GO" id="GO:0016301">
    <property type="term" value="F:kinase activity"/>
    <property type="evidence" value="ECO:0007669"/>
    <property type="project" value="UniProtKB-KW"/>
</dbReference>
<dbReference type="InterPro" id="IPR004443">
    <property type="entry name" value="YjeF_N_dom"/>
</dbReference>
<comment type="catalytic activity">
    <reaction evidence="2 18 19">
        <text>(6R)-NADPHX = (6S)-NADPHX</text>
        <dbReference type="Rhea" id="RHEA:32227"/>
        <dbReference type="ChEBI" id="CHEBI:64076"/>
        <dbReference type="ChEBI" id="CHEBI:64077"/>
        <dbReference type="EC" id="5.1.99.6"/>
    </reaction>
</comment>
<evidence type="ECO:0000256" key="6">
    <source>
        <dbReference type="ARBA" id="ARBA00022741"/>
    </source>
</evidence>
<evidence type="ECO:0000256" key="3">
    <source>
        <dbReference type="ARBA" id="ARBA00006001"/>
    </source>
</evidence>
<gene>
    <name evidence="18" type="primary">nnrE</name>
    <name evidence="17" type="synonym">nnrD</name>
    <name evidence="22" type="ORF">OA86_09155</name>
</gene>
<keyword evidence="13" id="KW-0511">Multifunctional enzyme</keyword>
<feature type="binding site" evidence="18">
    <location>
        <begin position="57"/>
        <end position="61"/>
    </location>
    <ligand>
        <name>(6S)-NADPHX</name>
        <dbReference type="ChEBI" id="CHEBI:64076"/>
    </ligand>
</feature>
<evidence type="ECO:0000256" key="15">
    <source>
        <dbReference type="ARBA" id="ARBA00048238"/>
    </source>
</evidence>
<comment type="function">
    <text evidence="18">Catalyzes the epimerization of the S- and R-forms of NAD(P)HX, a damaged form of NAD(P)H that is a result of enzymatic or heat-dependent hydration. This is a prerequisite for the S-specific NAD(P)H-hydrate dehydratase to allow the repair of both epimers of NAD(P)HX.</text>
</comment>
<dbReference type="RefSeq" id="WP_039351985.1">
    <property type="nucleotide sequence ID" value="NZ_FOLA01000007.1"/>
</dbReference>
<comment type="similarity">
    <text evidence="18">Belongs to the NnrE/AIBP family.</text>
</comment>
<comment type="catalytic activity">
    <reaction evidence="16 17 19">
        <text>(6S)-NADPHX + ADP = AMP + phosphate + NADPH + H(+)</text>
        <dbReference type="Rhea" id="RHEA:32235"/>
        <dbReference type="ChEBI" id="CHEBI:15378"/>
        <dbReference type="ChEBI" id="CHEBI:43474"/>
        <dbReference type="ChEBI" id="CHEBI:57783"/>
        <dbReference type="ChEBI" id="CHEBI:64076"/>
        <dbReference type="ChEBI" id="CHEBI:456215"/>
        <dbReference type="ChEBI" id="CHEBI:456216"/>
        <dbReference type="EC" id="4.2.1.136"/>
    </reaction>
</comment>
<dbReference type="PROSITE" id="PS51385">
    <property type="entry name" value="YJEF_N"/>
    <property type="match status" value="1"/>
</dbReference>
<evidence type="ECO:0000256" key="7">
    <source>
        <dbReference type="ARBA" id="ARBA00022840"/>
    </source>
</evidence>
<dbReference type="AlphaFoldDB" id="A0A0C1FA80"/>
<feature type="domain" description="YjeF C-terminal" evidence="20">
    <location>
        <begin position="225"/>
        <end position="496"/>
    </location>
</feature>
<feature type="binding site" evidence="17">
    <location>
        <position position="260"/>
    </location>
    <ligand>
        <name>(6S)-NADPHX</name>
        <dbReference type="ChEBI" id="CHEBI:64076"/>
    </ligand>
</feature>
<keyword evidence="8 17" id="KW-0521">NADP</keyword>
<evidence type="ECO:0000256" key="16">
    <source>
        <dbReference type="ARBA" id="ARBA00049209"/>
    </source>
</evidence>
<reference evidence="22 23" key="1">
    <citation type="submission" date="2014-10" db="EMBL/GenBank/DDBJ databases">
        <title>Kaistella jeonii genome.</title>
        <authorList>
            <person name="Clayton J.T."/>
            <person name="Newman J.D."/>
        </authorList>
    </citation>
    <scope>NUCLEOTIDE SEQUENCE [LARGE SCALE GENOMIC DNA]</scope>
    <source>
        <strain evidence="22 23">DSM 17048</strain>
    </source>
</reference>
<keyword evidence="10 17" id="KW-0520">NAD</keyword>
<accession>A0A0C1FA80</accession>
<evidence type="ECO:0000313" key="23">
    <source>
        <dbReference type="Proteomes" id="UP000031473"/>
    </source>
</evidence>
<dbReference type="GO" id="GO:0046872">
    <property type="term" value="F:metal ion binding"/>
    <property type="evidence" value="ECO:0007669"/>
    <property type="project" value="UniProtKB-UniRule"/>
</dbReference>
<dbReference type="PANTHER" id="PTHR12592">
    <property type="entry name" value="ATP-DEPENDENT (S)-NAD(P)H-HYDRATE DEHYDRATASE FAMILY MEMBER"/>
    <property type="match status" value="1"/>
</dbReference>
<dbReference type="Proteomes" id="UP000031473">
    <property type="component" value="Unassembled WGS sequence"/>
</dbReference>
<keyword evidence="22" id="KW-0418">Kinase</keyword>
<dbReference type="InterPro" id="IPR000631">
    <property type="entry name" value="CARKD"/>
</dbReference>
<dbReference type="Gene3D" id="3.40.50.10260">
    <property type="entry name" value="YjeF N-terminal domain"/>
    <property type="match status" value="1"/>
</dbReference>
<comment type="cofactor">
    <cofactor evidence="18 19">
        <name>K(+)</name>
        <dbReference type="ChEBI" id="CHEBI:29103"/>
    </cofactor>
    <text evidence="18 19">Binds 1 potassium ion per subunit.</text>
</comment>
<dbReference type="GO" id="GO:0046496">
    <property type="term" value="P:nicotinamide nucleotide metabolic process"/>
    <property type="evidence" value="ECO:0007669"/>
    <property type="project" value="UniProtKB-UniRule"/>
</dbReference>
<comment type="function">
    <text evidence="17">Catalyzes the dehydration of the S-form of NAD(P)HX at the expense of ADP, which is converted to AMP. Together with NAD(P)HX epimerase, which catalyzes the epimerization of the S- and R-forms, the enzyme allows the repair of both epimers of NAD(P)HX, a damaged form of NAD(P)H that is a result of enzymatic or heat-dependent hydration.</text>
</comment>
<evidence type="ECO:0000256" key="2">
    <source>
        <dbReference type="ARBA" id="ARBA00000909"/>
    </source>
</evidence>
<evidence type="ECO:0000259" key="21">
    <source>
        <dbReference type="PROSITE" id="PS51385"/>
    </source>
</evidence>
<dbReference type="HAMAP" id="MF_01965">
    <property type="entry name" value="NADHX_dehydratase"/>
    <property type="match status" value="1"/>
</dbReference>
<dbReference type="PROSITE" id="PS51383">
    <property type="entry name" value="YJEF_C_3"/>
    <property type="match status" value="1"/>
</dbReference>
<dbReference type="Pfam" id="PF03853">
    <property type="entry name" value="YjeF_N"/>
    <property type="match status" value="1"/>
</dbReference>
<dbReference type="EMBL" id="JSYL01000005">
    <property type="protein sequence ID" value="KIA88813.1"/>
    <property type="molecule type" value="Genomic_DNA"/>
</dbReference>
<feature type="domain" description="YjeF N-terminal" evidence="21">
    <location>
        <begin position="9"/>
        <end position="215"/>
    </location>
</feature>
<feature type="binding site" evidence="17">
    <location>
        <position position="372"/>
    </location>
    <ligand>
        <name>(6S)-NADPHX</name>
        <dbReference type="ChEBI" id="CHEBI:64076"/>
    </ligand>
</feature>
<dbReference type="STRING" id="266749.SAMN05421876_10799"/>
<keyword evidence="23" id="KW-1185">Reference proteome</keyword>
<comment type="similarity">
    <text evidence="17">Belongs to the NnrD/CARKD family.</text>
</comment>
<comment type="catalytic activity">
    <reaction evidence="15 17 19">
        <text>(6S)-NADHX + ADP = AMP + phosphate + NADH + H(+)</text>
        <dbReference type="Rhea" id="RHEA:32223"/>
        <dbReference type="ChEBI" id="CHEBI:15378"/>
        <dbReference type="ChEBI" id="CHEBI:43474"/>
        <dbReference type="ChEBI" id="CHEBI:57945"/>
        <dbReference type="ChEBI" id="CHEBI:64074"/>
        <dbReference type="ChEBI" id="CHEBI:456215"/>
        <dbReference type="ChEBI" id="CHEBI:456216"/>
        <dbReference type="EC" id="4.2.1.136"/>
    </reaction>
</comment>
<keyword evidence="12 17" id="KW-0456">Lyase</keyword>
<keyword evidence="22" id="KW-0808">Transferase</keyword>
<dbReference type="GO" id="GO:0052856">
    <property type="term" value="F:NAD(P)HX epimerase activity"/>
    <property type="evidence" value="ECO:0007669"/>
    <property type="project" value="UniProtKB-UniRule"/>
</dbReference>
<evidence type="ECO:0000256" key="12">
    <source>
        <dbReference type="ARBA" id="ARBA00023239"/>
    </source>
</evidence>
<feature type="binding site" evidence="17">
    <location>
        <position position="437"/>
    </location>
    <ligand>
        <name>(6S)-NADPHX</name>
        <dbReference type="ChEBI" id="CHEBI:64076"/>
    </ligand>
</feature>
<evidence type="ECO:0000256" key="18">
    <source>
        <dbReference type="HAMAP-Rule" id="MF_01966"/>
    </source>
</evidence>
<dbReference type="OrthoDB" id="9806925at2"/>
<keyword evidence="7 17" id="KW-0067">ATP-binding</keyword>
<dbReference type="InterPro" id="IPR030677">
    <property type="entry name" value="Nnr"/>
</dbReference>
<comment type="catalytic activity">
    <reaction evidence="1 18 19">
        <text>(6R)-NADHX = (6S)-NADHX</text>
        <dbReference type="Rhea" id="RHEA:32215"/>
        <dbReference type="ChEBI" id="CHEBI:64074"/>
        <dbReference type="ChEBI" id="CHEBI:64075"/>
        <dbReference type="EC" id="5.1.99.6"/>
    </reaction>
</comment>
<dbReference type="Gene3D" id="3.40.1190.20">
    <property type="match status" value="1"/>
</dbReference>
<protein>
    <recommendedName>
        <fullName evidence="19">Bifunctional NAD(P)H-hydrate repair enzyme</fullName>
    </recommendedName>
    <alternativeName>
        <fullName evidence="19">Nicotinamide nucleotide repair protein</fullName>
    </alternativeName>
    <domain>
        <recommendedName>
            <fullName evidence="19">ADP-dependent (S)-NAD(P)H-hydrate dehydratase</fullName>
            <ecNumber evidence="19">4.2.1.136</ecNumber>
        </recommendedName>
        <alternativeName>
            <fullName evidence="19">ADP-dependent NAD(P)HX dehydratase</fullName>
        </alternativeName>
    </domain>
    <domain>
        <recommendedName>
            <fullName evidence="19">NAD(P)H-hydrate epimerase</fullName>
            <ecNumber evidence="19">5.1.99.6</ecNumber>
        </recommendedName>
    </domain>
</protein>
<sequence length="497" mass="54987">MKIFSAQQIKNCDTFTIKHEPVYSLNLMQRVADSCVNWISNNFKDKEIFYIFCGNGNNGGGGLALARIMYHKGFDITVFINESENFSKDAMSNLMKVKQIARIDVFDFNETQNFNFKENAVIIDALFGTGLNRKANKKEVDLINFLNRVKLSKVAIDMPSGLSADHMINDNTVIFKADETLSFQFWKKTFLHPETGIYCGKVHLLDISLSEEFIVKEPTNEFVIGKKLIRGIYKIRNEFSHKGTYGKTTIIAGSFGEMGAAVLATKSALKSGSGLTFIVAPKCGYGILQTTCPEAKYIDGGENSNYHFDINNDSVVGIGPSLGTAPETESAFMDFLKSCDKPMVLDADALNIIAKNSQFLKKIPTNSIITPHPKEFERLFGKTDNSFKRLELGREKAMELGIYIVLKDHHTQIITPENQVYYNITGNSGMAKGGSGDALLGIITSLLAQNYSPKDAAIFGVWLHGKAGDLAAEKFSKEAMLPTDLIDELGNVFKSLA</sequence>
<comment type="similarity">
    <text evidence="4 19">In the C-terminal section; belongs to the NnrD/CARKD family.</text>
</comment>
<feature type="binding site" evidence="18">
    <location>
        <begin position="128"/>
        <end position="134"/>
    </location>
    <ligand>
        <name>(6S)-NADPHX</name>
        <dbReference type="ChEBI" id="CHEBI:64076"/>
    </ligand>
</feature>
<dbReference type="HAMAP" id="MF_01966">
    <property type="entry name" value="NADHX_epimerase"/>
    <property type="match status" value="1"/>
</dbReference>
<comment type="subunit">
    <text evidence="17">Homotetramer.</text>
</comment>
<evidence type="ECO:0000256" key="1">
    <source>
        <dbReference type="ARBA" id="ARBA00000013"/>
    </source>
</evidence>
<dbReference type="Pfam" id="PF01256">
    <property type="entry name" value="Carb_kinase"/>
    <property type="match status" value="1"/>
</dbReference>
<dbReference type="GO" id="GO:0110051">
    <property type="term" value="P:metabolite repair"/>
    <property type="evidence" value="ECO:0007669"/>
    <property type="project" value="TreeGrafter"/>
</dbReference>
<evidence type="ECO:0000256" key="5">
    <source>
        <dbReference type="ARBA" id="ARBA00022723"/>
    </source>
</evidence>
<feature type="binding site" evidence="17">
    <location>
        <begin position="407"/>
        <end position="411"/>
    </location>
    <ligand>
        <name>AMP</name>
        <dbReference type="ChEBI" id="CHEBI:456215"/>
    </ligand>
</feature>
<evidence type="ECO:0000256" key="17">
    <source>
        <dbReference type="HAMAP-Rule" id="MF_01965"/>
    </source>
</evidence>
<organism evidence="22 23">
    <name type="scientific">Kaistella jeonii</name>
    <dbReference type="NCBI Taxonomy" id="266749"/>
    <lineage>
        <taxon>Bacteria</taxon>
        <taxon>Pseudomonadati</taxon>
        <taxon>Bacteroidota</taxon>
        <taxon>Flavobacteriia</taxon>
        <taxon>Flavobacteriales</taxon>
        <taxon>Weeksellaceae</taxon>
        <taxon>Chryseobacterium group</taxon>
        <taxon>Kaistella</taxon>
    </lineage>
</organism>
<dbReference type="NCBIfam" id="TIGR00196">
    <property type="entry name" value="yjeF_cterm"/>
    <property type="match status" value="1"/>
</dbReference>
<evidence type="ECO:0000256" key="8">
    <source>
        <dbReference type="ARBA" id="ARBA00022857"/>
    </source>
</evidence>
<dbReference type="PIRSF" id="PIRSF017184">
    <property type="entry name" value="Nnr"/>
    <property type="match status" value="1"/>
</dbReference>
<keyword evidence="11 18" id="KW-0413">Isomerase</keyword>
<dbReference type="InterPro" id="IPR029056">
    <property type="entry name" value="Ribokinase-like"/>
</dbReference>
<evidence type="ECO:0000256" key="10">
    <source>
        <dbReference type="ARBA" id="ARBA00023027"/>
    </source>
</evidence>
<evidence type="ECO:0000259" key="20">
    <source>
        <dbReference type="PROSITE" id="PS51383"/>
    </source>
</evidence>
<name>A0A0C1FA80_9FLAO</name>
<dbReference type="CDD" id="cd01171">
    <property type="entry name" value="YXKO-related"/>
    <property type="match status" value="1"/>
</dbReference>
<evidence type="ECO:0000256" key="14">
    <source>
        <dbReference type="ARBA" id="ARBA00025153"/>
    </source>
</evidence>
<keyword evidence="9 18" id="KW-0630">Potassium</keyword>
<comment type="similarity">
    <text evidence="3 19">In the N-terminal section; belongs to the NnrE/AIBP family.</text>
</comment>
<comment type="caution">
    <text evidence="17">Lacks conserved residue(s) required for the propagation of feature annotation.</text>
</comment>
<evidence type="ECO:0000313" key="22">
    <source>
        <dbReference type="EMBL" id="KIA88813.1"/>
    </source>
</evidence>
<proteinExistence type="inferred from homology"/>
<feature type="binding site" evidence="18">
    <location>
        <position position="157"/>
    </location>
    <ligand>
        <name>(6S)-NADPHX</name>
        <dbReference type="ChEBI" id="CHEBI:64076"/>
    </ligand>
</feature>
<feature type="binding site" evidence="18">
    <location>
        <position position="160"/>
    </location>
    <ligand>
        <name>K(+)</name>
        <dbReference type="ChEBI" id="CHEBI:29103"/>
    </ligand>
</feature>
<comment type="function">
    <text evidence="14 19">Bifunctional enzyme that catalyzes the epimerization of the S- and R-forms of NAD(P)HX and the dehydration of the S-form of NAD(P)HX at the expense of ADP, which is converted to AMP. This allows the repair of both epimers of NAD(P)HX, a damaged form of NAD(P)H that is a result of enzymatic or heat-dependent hydration.</text>
</comment>
<dbReference type="PANTHER" id="PTHR12592:SF0">
    <property type="entry name" value="ATP-DEPENDENT (S)-NAD(P)H-HYDRATE DEHYDRATASE"/>
    <property type="match status" value="1"/>
</dbReference>
<evidence type="ECO:0000256" key="9">
    <source>
        <dbReference type="ARBA" id="ARBA00022958"/>
    </source>
</evidence>
<dbReference type="EC" id="4.2.1.136" evidence="19"/>
<feature type="binding site" evidence="18">
    <location>
        <position position="124"/>
    </location>
    <ligand>
        <name>K(+)</name>
        <dbReference type="ChEBI" id="CHEBI:29103"/>
    </ligand>
</feature>
<comment type="cofactor">
    <cofactor evidence="17">
        <name>Mg(2+)</name>
        <dbReference type="ChEBI" id="CHEBI:18420"/>
    </cofactor>
</comment>
<dbReference type="GO" id="GO:0052855">
    <property type="term" value="F:ADP-dependent NAD(P)H-hydrate dehydratase activity"/>
    <property type="evidence" value="ECO:0007669"/>
    <property type="project" value="UniProtKB-UniRule"/>
</dbReference>
<dbReference type="GO" id="GO:0005524">
    <property type="term" value="F:ATP binding"/>
    <property type="evidence" value="ECO:0007669"/>
    <property type="project" value="UniProtKB-UniRule"/>
</dbReference>